<reference evidence="12 13" key="2">
    <citation type="submission" date="2023-11" db="UniProtKB">
        <authorList>
            <consortium name="WormBaseParasite"/>
        </authorList>
    </citation>
    <scope>IDENTIFICATION</scope>
</reference>
<evidence type="ECO:0000256" key="5">
    <source>
        <dbReference type="PIRSR" id="PIRSR623088-2"/>
    </source>
</evidence>
<dbReference type="WBParaSite" id="TREG1_136110.1">
    <property type="protein sequence ID" value="TREG1_136110.1"/>
    <property type="gene ID" value="TREG1_136110"/>
</dbReference>
<dbReference type="Pfam" id="PF08499">
    <property type="entry name" value="PDEase_I_N"/>
    <property type="match status" value="1"/>
</dbReference>
<feature type="compositionally biased region" description="Polar residues" evidence="9">
    <location>
        <begin position="573"/>
        <end position="583"/>
    </location>
</feature>
<feature type="binding site" evidence="6">
    <location>
        <position position="388"/>
    </location>
    <ligand>
        <name>Zn(2+)</name>
        <dbReference type="ChEBI" id="CHEBI:29105"/>
        <label>1</label>
    </ligand>
</feature>
<dbReference type="InterPro" id="IPR002073">
    <property type="entry name" value="PDEase_catalytic_dom"/>
</dbReference>
<comment type="similarity">
    <text evidence="7">Belongs to the cyclic nucleotide phosphodiesterase family.</text>
</comment>
<dbReference type="AlphaFoldDB" id="A0AA85J202"/>
<dbReference type="CDD" id="cd00077">
    <property type="entry name" value="HDc"/>
    <property type="match status" value="1"/>
</dbReference>
<dbReference type="GO" id="GO:0046872">
    <property type="term" value="F:metal ion binding"/>
    <property type="evidence" value="ECO:0007669"/>
    <property type="project" value="UniProtKB-KW"/>
</dbReference>
<evidence type="ECO:0000256" key="6">
    <source>
        <dbReference type="PIRSR" id="PIRSR623088-3"/>
    </source>
</evidence>
<evidence type="ECO:0000313" key="11">
    <source>
        <dbReference type="Proteomes" id="UP000050795"/>
    </source>
</evidence>
<feature type="binding site" evidence="5">
    <location>
        <begin position="347"/>
        <end position="351"/>
    </location>
    <ligand>
        <name>AMP</name>
        <dbReference type="ChEBI" id="CHEBI:456215"/>
    </ligand>
</feature>
<dbReference type="SMART" id="SM00471">
    <property type="entry name" value="HDc"/>
    <property type="match status" value="1"/>
</dbReference>
<accession>A0AA85J202</accession>
<name>A0AA85J202_TRIRE</name>
<evidence type="ECO:0000256" key="9">
    <source>
        <dbReference type="SAM" id="MobiDB-lite"/>
    </source>
</evidence>
<comment type="cofactor">
    <cofactor evidence="7">
        <name>a divalent metal cation</name>
        <dbReference type="ChEBI" id="CHEBI:60240"/>
    </cofactor>
    <text evidence="7">Binds 2 divalent metal cations per subunit. Site 1 may preferentially bind zinc ions, while site 2 has a preference for magnesium and/or manganese ions.</text>
</comment>
<dbReference type="InterPro" id="IPR036971">
    <property type="entry name" value="PDEase_catalytic_dom_sf"/>
</dbReference>
<keyword evidence="8" id="KW-0175">Coiled coil</keyword>
<reference evidence="11" key="1">
    <citation type="submission" date="2022-06" db="EMBL/GenBank/DDBJ databases">
        <authorList>
            <person name="Berger JAMES D."/>
            <person name="Berger JAMES D."/>
        </authorList>
    </citation>
    <scope>NUCLEOTIDE SEQUENCE [LARGE SCALE GENOMIC DNA]</scope>
</reference>
<dbReference type="InterPro" id="IPR003607">
    <property type="entry name" value="HD/PDEase_dom"/>
</dbReference>
<evidence type="ECO:0000256" key="2">
    <source>
        <dbReference type="ARBA" id="ARBA00022723"/>
    </source>
</evidence>
<feature type="binding site" evidence="6">
    <location>
        <position position="389"/>
    </location>
    <ligand>
        <name>Zn(2+)</name>
        <dbReference type="ChEBI" id="CHEBI:29105"/>
        <label>2</label>
    </ligand>
</feature>
<dbReference type="InterPro" id="IPR013706">
    <property type="entry name" value="PDE1_N"/>
</dbReference>
<sequence length="624" mass="70578">MGSCASTGVSQAASPAKSQLSSGIQPSSAILQENMNQISTRGTGDDVAGAGAGGGLDDIPVRSMAKETSEKSGNNSKNTTNLLSPADLSEYGIGLKDVPLRTGDNMTTDEEIDIECVNSGVSQFFYRNLTTCTLGQYAQIPNDTDMLRSVNTPESIRACYVRMRQIYRMIELDRIGKATLLKNIQYCINVMENAYIAEKRRIREEEEDLSEAATEYVPDEVRNWLASTFTRTVQNVGIGDQKPRFRSVANAIRAGIFVERIYRRMSSCSNLIVPPNVLLFLKTGLDTWNFDVFGLNEASENHALKFVAYELLHKYNFINKFQINSTCLESLLIQLETGYSKYSNPYHNLVHAADVMQTCHMMIYMNDLRQNWLNDLDIFAMLFAAVIHDYEHTGTTNNFHIATRSELALIYNDRGVLENHHVSAIFRLMQEEEFSILSGLDADQFKEFRQLVIDMVLCTDMSLHFQQIKNMKSMISMPESIDKTKALSLIVHCADISHPAKEWNLHEKWSDILCEEFFRQGDRERELNLPISPLCDRNTVIVPQSQIGFIDFIVEPSFQVLGDMIERIVNPPQTETSALSGDTANVKPKTPDQEPVFEQIVPRPWSDHFKENKEAWSKKLPPKT</sequence>
<dbReference type="PROSITE" id="PS51845">
    <property type="entry name" value="PDEASE_I_2"/>
    <property type="match status" value="1"/>
</dbReference>
<dbReference type="Gene3D" id="1.10.1300.10">
    <property type="entry name" value="3'5'-cyclic nucleotide phosphodiesterase, catalytic domain"/>
    <property type="match status" value="1"/>
</dbReference>
<feature type="compositionally biased region" description="Polar residues" evidence="9">
    <location>
        <begin position="71"/>
        <end position="83"/>
    </location>
</feature>
<organism evidence="11 12">
    <name type="scientific">Trichobilharzia regenti</name>
    <name type="common">Nasal bird schistosome</name>
    <dbReference type="NCBI Taxonomy" id="157069"/>
    <lineage>
        <taxon>Eukaryota</taxon>
        <taxon>Metazoa</taxon>
        <taxon>Spiralia</taxon>
        <taxon>Lophotrochozoa</taxon>
        <taxon>Platyhelminthes</taxon>
        <taxon>Trematoda</taxon>
        <taxon>Digenea</taxon>
        <taxon>Strigeidida</taxon>
        <taxon>Schistosomatoidea</taxon>
        <taxon>Schistosomatidae</taxon>
        <taxon>Trichobilharzia</taxon>
    </lineage>
</organism>
<evidence type="ECO:0000256" key="8">
    <source>
        <dbReference type="SAM" id="Coils"/>
    </source>
</evidence>
<protein>
    <recommendedName>
        <fullName evidence="7">Phosphodiesterase</fullName>
        <ecNumber evidence="7">3.1.4.-</ecNumber>
    </recommendedName>
</protein>
<keyword evidence="2 6" id="KW-0479">Metal-binding</keyword>
<proteinExistence type="inferred from homology"/>
<evidence type="ECO:0000256" key="7">
    <source>
        <dbReference type="RuleBase" id="RU363067"/>
    </source>
</evidence>
<dbReference type="PANTHER" id="PTHR11347">
    <property type="entry name" value="CYCLIC NUCLEOTIDE PHOSPHODIESTERASE"/>
    <property type="match status" value="1"/>
</dbReference>
<feature type="binding site" evidence="6">
    <location>
        <position position="495"/>
    </location>
    <ligand>
        <name>Zn(2+)</name>
        <dbReference type="ChEBI" id="CHEBI:29105"/>
        <label>1</label>
    </ligand>
</feature>
<feature type="active site" description="Proton donor" evidence="4">
    <location>
        <position position="347"/>
    </location>
</feature>
<dbReference type="PRINTS" id="PR00387">
    <property type="entry name" value="PDIESTERASE1"/>
</dbReference>
<dbReference type="WBParaSite" id="TREG1_136110.3">
    <property type="protein sequence ID" value="TREG1_136110.3"/>
    <property type="gene ID" value="TREG1_136110"/>
</dbReference>
<feature type="binding site" evidence="5">
    <location>
        <position position="495"/>
    </location>
    <ligand>
        <name>AMP</name>
        <dbReference type="ChEBI" id="CHEBI:456215"/>
    </ligand>
</feature>
<dbReference type="Proteomes" id="UP000050795">
    <property type="component" value="Unassembled WGS sequence"/>
</dbReference>
<feature type="domain" description="PDEase" evidence="10">
    <location>
        <begin position="269"/>
        <end position="623"/>
    </location>
</feature>
<feature type="binding site" evidence="6">
    <location>
        <position position="389"/>
    </location>
    <ligand>
        <name>Zn(2+)</name>
        <dbReference type="ChEBI" id="CHEBI:29105"/>
        <label>1</label>
    </ligand>
</feature>
<evidence type="ECO:0000313" key="13">
    <source>
        <dbReference type="WBParaSite" id="TREG1_136110.3"/>
    </source>
</evidence>
<dbReference type="InterPro" id="IPR023088">
    <property type="entry name" value="PDEase"/>
</dbReference>
<keyword evidence="1" id="KW-0140">cGMP</keyword>
<dbReference type="SUPFAM" id="SSF109604">
    <property type="entry name" value="HD-domain/PDEase-like"/>
    <property type="match status" value="1"/>
</dbReference>
<feature type="region of interest" description="Disordered" evidence="9">
    <location>
        <begin position="39"/>
        <end position="83"/>
    </location>
</feature>
<dbReference type="GO" id="GO:0004114">
    <property type="term" value="F:3',5'-cyclic-nucleotide phosphodiesterase activity"/>
    <property type="evidence" value="ECO:0007669"/>
    <property type="project" value="InterPro"/>
</dbReference>
<evidence type="ECO:0000256" key="3">
    <source>
        <dbReference type="ARBA" id="ARBA00022801"/>
    </source>
</evidence>
<feature type="binding site" evidence="5">
    <location>
        <position position="389"/>
    </location>
    <ligand>
        <name>AMP</name>
        <dbReference type="ChEBI" id="CHEBI:456215"/>
    </ligand>
</feature>
<dbReference type="EC" id="3.1.4.-" evidence="7"/>
<evidence type="ECO:0000256" key="1">
    <source>
        <dbReference type="ARBA" id="ARBA00022535"/>
    </source>
</evidence>
<feature type="coiled-coil region" evidence="8">
    <location>
        <begin position="188"/>
        <end position="215"/>
    </location>
</feature>
<dbReference type="GO" id="GO:0007165">
    <property type="term" value="P:signal transduction"/>
    <property type="evidence" value="ECO:0007669"/>
    <property type="project" value="InterPro"/>
</dbReference>
<dbReference type="Pfam" id="PF00233">
    <property type="entry name" value="PDEase_I"/>
    <property type="match status" value="1"/>
</dbReference>
<feature type="region of interest" description="Disordered" evidence="9">
    <location>
        <begin position="573"/>
        <end position="597"/>
    </location>
</feature>
<feature type="binding site" evidence="6">
    <location>
        <position position="351"/>
    </location>
    <ligand>
        <name>Zn(2+)</name>
        <dbReference type="ChEBI" id="CHEBI:29105"/>
        <label>1</label>
    </ligand>
</feature>
<feature type="region of interest" description="Disordered" evidence="9">
    <location>
        <begin position="1"/>
        <end position="24"/>
    </location>
</feature>
<dbReference type="PROSITE" id="PS00126">
    <property type="entry name" value="PDEASE_I_1"/>
    <property type="match status" value="1"/>
</dbReference>
<dbReference type="InterPro" id="IPR023174">
    <property type="entry name" value="PDEase_CS"/>
</dbReference>
<evidence type="ECO:0000313" key="12">
    <source>
        <dbReference type="WBParaSite" id="TREG1_136110.1"/>
    </source>
</evidence>
<evidence type="ECO:0000259" key="10">
    <source>
        <dbReference type="PROSITE" id="PS51845"/>
    </source>
</evidence>
<feature type="binding site" evidence="5">
    <location>
        <position position="546"/>
    </location>
    <ligand>
        <name>AMP</name>
        <dbReference type="ChEBI" id="CHEBI:456215"/>
    </ligand>
</feature>
<keyword evidence="3 7" id="KW-0378">Hydrolase</keyword>
<evidence type="ECO:0000256" key="4">
    <source>
        <dbReference type="PIRSR" id="PIRSR623088-1"/>
    </source>
</evidence>
<keyword evidence="11" id="KW-1185">Reference proteome</keyword>